<evidence type="ECO:0000259" key="1">
    <source>
        <dbReference type="Pfam" id="PF00089"/>
    </source>
</evidence>
<proteinExistence type="predicted"/>
<dbReference type="AlphaFoldDB" id="A0A6J1N3W3"/>
<organism evidence="2 3">
    <name type="scientific">Bicyclus anynana</name>
    <name type="common">Squinting bush brown butterfly</name>
    <dbReference type="NCBI Taxonomy" id="110368"/>
    <lineage>
        <taxon>Eukaryota</taxon>
        <taxon>Metazoa</taxon>
        <taxon>Ecdysozoa</taxon>
        <taxon>Arthropoda</taxon>
        <taxon>Hexapoda</taxon>
        <taxon>Insecta</taxon>
        <taxon>Pterygota</taxon>
        <taxon>Neoptera</taxon>
        <taxon>Endopterygota</taxon>
        <taxon>Lepidoptera</taxon>
        <taxon>Glossata</taxon>
        <taxon>Ditrysia</taxon>
        <taxon>Papilionoidea</taxon>
        <taxon>Nymphalidae</taxon>
        <taxon>Satyrinae</taxon>
        <taxon>Satyrini</taxon>
        <taxon>Mycalesina</taxon>
        <taxon>Bicyclus</taxon>
    </lineage>
</organism>
<dbReference type="InterPro" id="IPR043504">
    <property type="entry name" value="Peptidase_S1_PA_chymotrypsin"/>
</dbReference>
<dbReference type="InterPro" id="IPR001254">
    <property type="entry name" value="Trypsin_dom"/>
</dbReference>
<reference evidence="3" key="1">
    <citation type="submission" date="2025-08" db="UniProtKB">
        <authorList>
            <consortium name="RefSeq"/>
        </authorList>
    </citation>
    <scope>IDENTIFICATION</scope>
</reference>
<accession>A0A6J1N3W3</accession>
<dbReference type="InterPro" id="IPR009003">
    <property type="entry name" value="Peptidase_S1_PA"/>
</dbReference>
<feature type="domain" description="Peptidase S1" evidence="1">
    <location>
        <begin position="19"/>
        <end position="166"/>
    </location>
</feature>
<evidence type="ECO:0000313" key="2">
    <source>
        <dbReference type="Proteomes" id="UP001652582"/>
    </source>
</evidence>
<dbReference type="Proteomes" id="UP001652582">
    <property type="component" value="Chromosome 13"/>
</dbReference>
<dbReference type="Gene3D" id="2.40.10.10">
    <property type="entry name" value="Trypsin-like serine proteases"/>
    <property type="match status" value="1"/>
</dbReference>
<dbReference type="OrthoDB" id="7454517at2759"/>
<dbReference type="Pfam" id="PF00089">
    <property type="entry name" value="Trypsin"/>
    <property type="match status" value="1"/>
</dbReference>
<dbReference type="GeneID" id="112048322"/>
<protein>
    <submittedName>
        <fullName evidence="3">Uncharacterized protein LOC112048322</fullName>
    </submittedName>
</protein>
<dbReference type="GO" id="GO:0004252">
    <property type="term" value="F:serine-type endopeptidase activity"/>
    <property type="evidence" value="ECO:0007669"/>
    <property type="project" value="InterPro"/>
</dbReference>
<dbReference type="RefSeq" id="XP_023941579.2">
    <property type="nucleotide sequence ID" value="XM_024085811.2"/>
</dbReference>
<evidence type="ECO:0000313" key="3">
    <source>
        <dbReference type="RefSeq" id="XP_023941579.2"/>
    </source>
</evidence>
<keyword evidence="2" id="KW-1185">Reference proteome</keyword>
<dbReference type="KEGG" id="bany:112048322"/>
<sequence>MLTMPLLDDIEQWRLIAHLYSQRLFRFPAYDLGIIKVNRPWVFNNFVNKIPYATLDQDFDGVCVGTAVKTTKSWSRDRYLYAANFQLTSRLDCEHQLLRSCTNYYCTDYDVSMSSSREIEGGGLICHDTGDPAEDKELGILVGVSSLININLPSLHNRVGPFHDWITGDCYEAKLNLHLLMICAAGLILYL</sequence>
<dbReference type="GO" id="GO:0006508">
    <property type="term" value="P:proteolysis"/>
    <property type="evidence" value="ECO:0007669"/>
    <property type="project" value="InterPro"/>
</dbReference>
<dbReference type="SUPFAM" id="SSF50494">
    <property type="entry name" value="Trypsin-like serine proteases"/>
    <property type="match status" value="1"/>
</dbReference>
<gene>
    <name evidence="3" type="primary">LOC112048322</name>
</gene>
<name>A0A6J1N3W3_BICAN</name>